<keyword evidence="3" id="KW-1185">Reference proteome</keyword>
<organism evidence="2 3">
    <name type="scientific">Thalassolituus maritimus</name>
    <dbReference type="NCBI Taxonomy" id="484498"/>
    <lineage>
        <taxon>Bacteria</taxon>
        <taxon>Pseudomonadati</taxon>
        <taxon>Pseudomonadota</taxon>
        <taxon>Gammaproteobacteria</taxon>
        <taxon>Oceanospirillales</taxon>
        <taxon>Oceanospirillaceae</taxon>
        <taxon>Thalassolituus</taxon>
    </lineage>
</organism>
<dbReference type="Proteomes" id="UP000185639">
    <property type="component" value="Unassembled WGS sequence"/>
</dbReference>
<protein>
    <submittedName>
        <fullName evidence="2">Uncharacterized protein</fullName>
    </submittedName>
</protein>
<sequence>MLFTYAVLSGVIIVGGLLTCALRQSKDSRGRVLAVYPIRKR</sequence>
<evidence type="ECO:0000256" key="1">
    <source>
        <dbReference type="SAM" id="Phobius"/>
    </source>
</evidence>
<keyword evidence="1" id="KW-1133">Transmembrane helix</keyword>
<dbReference type="AlphaFoldDB" id="A0A1N7MCL3"/>
<keyword evidence="1" id="KW-0472">Membrane</keyword>
<proteinExistence type="predicted"/>
<gene>
    <name evidence="2" type="ORF">SAMN05421686_10595</name>
</gene>
<accession>A0A1N7MCL3</accession>
<name>A0A1N7MCL3_9GAMM</name>
<evidence type="ECO:0000313" key="3">
    <source>
        <dbReference type="Proteomes" id="UP000185639"/>
    </source>
</evidence>
<feature type="transmembrane region" description="Helical" evidence="1">
    <location>
        <begin position="6"/>
        <end position="22"/>
    </location>
</feature>
<dbReference type="STRING" id="484498.SAMN05421686_10595"/>
<reference evidence="3" key="1">
    <citation type="submission" date="2017-01" db="EMBL/GenBank/DDBJ databases">
        <authorList>
            <person name="Varghese N."/>
            <person name="Submissions S."/>
        </authorList>
    </citation>
    <scope>NUCLEOTIDE SEQUENCE [LARGE SCALE GENOMIC DNA]</scope>
    <source>
        <strain evidence="3">DSM 24913</strain>
    </source>
</reference>
<evidence type="ECO:0000313" key="2">
    <source>
        <dbReference type="EMBL" id="SIS83729.1"/>
    </source>
</evidence>
<dbReference type="EMBL" id="FTOH01000005">
    <property type="protein sequence ID" value="SIS83729.1"/>
    <property type="molecule type" value="Genomic_DNA"/>
</dbReference>
<keyword evidence="1" id="KW-0812">Transmembrane</keyword>